<evidence type="ECO:0000256" key="5">
    <source>
        <dbReference type="PROSITE-ProRule" id="PRU00169"/>
    </source>
</evidence>
<keyword evidence="2" id="KW-0902">Two-component regulatory system</keyword>
<dbReference type="CDD" id="cd00156">
    <property type="entry name" value="REC"/>
    <property type="match status" value="1"/>
</dbReference>
<keyword evidence="5" id="KW-0597">Phosphoprotein</keyword>
<dbReference type="AlphaFoldDB" id="A0A2U8GPU3"/>
<dbReference type="GO" id="GO:0004672">
    <property type="term" value="F:protein kinase activity"/>
    <property type="evidence" value="ECO:0007669"/>
    <property type="project" value="UniProtKB-ARBA"/>
</dbReference>
<dbReference type="CDD" id="cd01949">
    <property type="entry name" value="GGDEF"/>
    <property type="match status" value="1"/>
</dbReference>
<evidence type="ECO:0000256" key="4">
    <source>
        <dbReference type="PROSITE-ProRule" id="PRU00110"/>
    </source>
</evidence>
<dbReference type="Gene3D" id="3.40.50.2300">
    <property type="match status" value="2"/>
</dbReference>
<evidence type="ECO:0000256" key="3">
    <source>
        <dbReference type="ARBA" id="ARBA00034247"/>
    </source>
</evidence>
<dbReference type="InterPro" id="IPR029787">
    <property type="entry name" value="Nucleotide_cyclase"/>
</dbReference>
<dbReference type="InterPro" id="IPR036641">
    <property type="entry name" value="HPT_dom_sf"/>
</dbReference>
<dbReference type="EMBL" id="CP022187">
    <property type="protein sequence ID" value="AWI75534.1"/>
    <property type="molecule type" value="Genomic_DNA"/>
</dbReference>
<dbReference type="InterPro" id="IPR050469">
    <property type="entry name" value="Diguanylate_Cyclase"/>
</dbReference>
<dbReference type="Pfam" id="PF01627">
    <property type="entry name" value="Hpt"/>
    <property type="match status" value="1"/>
</dbReference>
<dbReference type="KEGG" id="acom:CEW83_10190"/>
<keyword evidence="10" id="KW-1185">Reference proteome</keyword>
<dbReference type="InterPro" id="IPR001789">
    <property type="entry name" value="Sig_transdc_resp-reg_receiver"/>
</dbReference>
<dbReference type="InterPro" id="IPR011006">
    <property type="entry name" value="CheY-like_superfamily"/>
</dbReference>
<feature type="modified residue" description="Phosphohistidine" evidence="4">
    <location>
        <position position="56"/>
    </location>
</feature>
<evidence type="ECO:0000259" key="8">
    <source>
        <dbReference type="PROSITE" id="PS50894"/>
    </source>
</evidence>
<dbReference type="FunFam" id="3.30.70.270:FF:000001">
    <property type="entry name" value="Diguanylate cyclase domain protein"/>
    <property type="match status" value="1"/>
</dbReference>
<feature type="domain" description="HPt" evidence="8">
    <location>
        <begin position="12"/>
        <end position="114"/>
    </location>
</feature>
<dbReference type="GO" id="GO:0043709">
    <property type="term" value="P:cell adhesion involved in single-species biofilm formation"/>
    <property type="evidence" value="ECO:0007669"/>
    <property type="project" value="TreeGrafter"/>
</dbReference>
<dbReference type="Gene3D" id="1.20.120.160">
    <property type="entry name" value="HPT domain"/>
    <property type="match status" value="1"/>
</dbReference>
<protein>
    <recommendedName>
        <fullName evidence="1">diguanylate cyclase</fullName>
        <ecNumber evidence="1">2.7.7.65</ecNumber>
    </recommendedName>
</protein>
<sequence length="553" mass="59891">MRRRSTLSKEALASRLAALQRRFIDQLPERMQRLREALCPPAGQEACLSTARALTHGLSGSGGTFGFPEISDAARALSNALQRHDEHHPPEAVQPLLEALQAAVSKALRQGDTTPRPLVERKASAPADAALPVLLISADQALAGELRLKLGHFGYAVRAFDTVAAALGHAGEDSPLALIVDSDFTDDEKGGVQALTEHPFPAPRKPPLVFISARDDFEARLAGVRNGGQAYFTRPVEIPALAATLDTLTERIPPMPPRVLIIEDDENVSRFYAETLDASGVVPTCLTDPTRLAQALSESRPDLILMDLYLPGCDGIELASLIRQQDAYVSIPIVFLSSETAEEQQLLALKSGADDYLTKPVDPTRLVSVICSRARRAGVLREHIDHDSLTGLLNHGRLEERLELELLRSKRLGHPLAFAMIDLDHFKSVNDSHGHAAGDQVLRALARLLQSRLRRTDVAGRYGGEEFALILTDTDGASAQRILEPLRKEFAALSHLADGASFHVSFSCGIADFPTHPDAPSLATAADDALYDAKERGRNRIELAPSPHARPAA</sequence>
<gene>
    <name evidence="9" type="ORF">CEW83_10190</name>
</gene>
<dbReference type="PANTHER" id="PTHR45138:SF9">
    <property type="entry name" value="DIGUANYLATE CYCLASE DGCM-RELATED"/>
    <property type="match status" value="1"/>
</dbReference>
<dbReference type="SMART" id="SM00448">
    <property type="entry name" value="REC"/>
    <property type="match status" value="2"/>
</dbReference>
<dbReference type="GO" id="GO:0005886">
    <property type="term" value="C:plasma membrane"/>
    <property type="evidence" value="ECO:0007669"/>
    <property type="project" value="TreeGrafter"/>
</dbReference>
<dbReference type="InterPro" id="IPR043128">
    <property type="entry name" value="Rev_trsase/Diguanyl_cyclase"/>
</dbReference>
<accession>A0A2U8GPU3</accession>
<dbReference type="PROSITE" id="PS50887">
    <property type="entry name" value="GGDEF"/>
    <property type="match status" value="1"/>
</dbReference>
<evidence type="ECO:0000256" key="1">
    <source>
        <dbReference type="ARBA" id="ARBA00012528"/>
    </source>
</evidence>
<dbReference type="NCBIfam" id="TIGR00254">
    <property type="entry name" value="GGDEF"/>
    <property type="match status" value="1"/>
</dbReference>
<dbReference type="Proteomes" id="UP000244930">
    <property type="component" value="Chromosome"/>
</dbReference>
<dbReference type="GO" id="GO:0000160">
    <property type="term" value="P:phosphorelay signal transduction system"/>
    <property type="evidence" value="ECO:0007669"/>
    <property type="project" value="UniProtKB-KW"/>
</dbReference>
<reference evidence="9 10" key="1">
    <citation type="submission" date="2017-06" db="EMBL/GenBank/DDBJ databases">
        <title>Azoarcus.</title>
        <authorList>
            <person name="Woo J.-H."/>
            <person name="Kim H.-S."/>
        </authorList>
    </citation>
    <scope>NUCLEOTIDE SEQUENCE [LARGE SCALE GENOMIC DNA]</scope>
    <source>
        <strain evidence="9 10">TSPY31</strain>
    </source>
</reference>
<feature type="modified residue" description="4-aspartylphosphate" evidence="5">
    <location>
        <position position="181"/>
    </location>
</feature>
<evidence type="ECO:0000259" key="7">
    <source>
        <dbReference type="PROSITE" id="PS50887"/>
    </source>
</evidence>
<evidence type="ECO:0000313" key="9">
    <source>
        <dbReference type="EMBL" id="AWI75534.1"/>
    </source>
</evidence>
<dbReference type="Pfam" id="PF00072">
    <property type="entry name" value="Response_reg"/>
    <property type="match status" value="1"/>
</dbReference>
<dbReference type="PROSITE" id="PS50894">
    <property type="entry name" value="HPT"/>
    <property type="match status" value="1"/>
</dbReference>
<dbReference type="SMART" id="SM00267">
    <property type="entry name" value="GGDEF"/>
    <property type="match status" value="1"/>
</dbReference>
<comment type="catalytic activity">
    <reaction evidence="3">
        <text>2 GTP = 3',3'-c-di-GMP + 2 diphosphate</text>
        <dbReference type="Rhea" id="RHEA:24898"/>
        <dbReference type="ChEBI" id="CHEBI:33019"/>
        <dbReference type="ChEBI" id="CHEBI:37565"/>
        <dbReference type="ChEBI" id="CHEBI:58805"/>
        <dbReference type="EC" id="2.7.7.65"/>
    </reaction>
</comment>
<evidence type="ECO:0000313" key="10">
    <source>
        <dbReference type="Proteomes" id="UP000244930"/>
    </source>
</evidence>
<name>A0A2U8GPU3_9RHOO</name>
<dbReference type="EC" id="2.7.7.65" evidence="1"/>
<evidence type="ECO:0000256" key="2">
    <source>
        <dbReference type="ARBA" id="ARBA00023012"/>
    </source>
</evidence>
<dbReference type="PANTHER" id="PTHR45138">
    <property type="entry name" value="REGULATORY COMPONENTS OF SENSORY TRANSDUCTION SYSTEM"/>
    <property type="match status" value="1"/>
</dbReference>
<organism evidence="9 10">
    <name type="scientific">Parazoarcus communis</name>
    <dbReference type="NCBI Taxonomy" id="41977"/>
    <lineage>
        <taxon>Bacteria</taxon>
        <taxon>Pseudomonadati</taxon>
        <taxon>Pseudomonadota</taxon>
        <taxon>Betaproteobacteria</taxon>
        <taxon>Rhodocyclales</taxon>
        <taxon>Zoogloeaceae</taxon>
        <taxon>Parazoarcus</taxon>
    </lineage>
</organism>
<feature type="domain" description="Response regulatory" evidence="6">
    <location>
        <begin position="258"/>
        <end position="374"/>
    </location>
</feature>
<dbReference type="Pfam" id="PF00990">
    <property type="entry name" value="GGDEF"/>
    <property type="match status" value="1"/>
</dbReference>
<feature type="domain" description="GGDEF" evidence="7">
    <location>
        <begin position="414"/>
        <end position="546"/>
    </location>
</feature>
<dbReference type="SUPFAM" id="SSF52172">
    <property type="entry name" value="CheY-like"/>
    <property type="match status" value="2"/>
</dbReference>
<dbReference type="PROSITE" id="PS50110">
    <property type="entry name" value="RESPONSE_REGULATORY"/>
    <property type="match status" value="2"/>
</dbReference>
<dbReference type="InterPro" id="IPR008207">
    <property type="entry name" value="Sig_transdc_His_kin_Hpt_dom"/>
</dbReference>
<feature type="domain" description="Response regulatory" evidence="6">
    <location>
        <begin position="132"/>
        <end position="249"/>
    </location>
</feature>
<dbReference type="InterPro" id="IPR000160">
    <property type="entry name" value="GGDEF_dom"/>
</dbReference>
<feature type="modified residue" description="4-aspartylphosphate" evidence="5">
    <location>
        <position position="307"/>
    </location>
</feature>
<dbReference type="GO" id="GO:1902201">
    <property type="term" value="P:negative regulation of bacterial-type flagellum-dependent cell motility"/>
    <property type="evidence" value="ECO:0007669"/>
    <property type="project" value="TreeGrafter"/>
</dbReference>
<dbReference type="SUPFAM" id="SSF47226">
    <property type="entry name" value="Histidine-containing phosphotransfer domain, HPT domain"/>
    <property type="match status" value="1"/>
</dbReference>
<proteinExistence type="predicted"/>
<evidence type="ECO:0000259" key="6">
    <source>
        <dbReference type="PROSITE" id="PS50110"/>
    </source>
</evidence>
<dbReference type="Gene3D" id="3.30.70.270">
    <property type="match status" value="1"/>
</dbReference>
<dbReference type="SUPFAM" id="SSF55073">
    <property type="entry name" value="Nucleotide cyclase"/>
    <property type="match status" value="1"/>
</dbReference>
<dbReference type="GO" id="GO:0052621">
    <property type="term" value="F:diguanylate cyclase activity"/>
    <property type="evidence" value="ECO:0007669"/>
    <property type="project" value="UniProtKB-EC"/>
</dbReference>